<name>A0AAV4JVF3_9GAST</name>
<feature type="compositionally biased region" description="Basic and acidic residues" evidence="1">
    <location>
        <begin position="15"/>
        <end position="32"/>
    </location>
</feature>
<accession>A0AAV4JVF3</accession>
<dbReference type="AlphaFoldDB" id="A0AAV4JVF3"/>
<reference evidence="2 3" key="1">
    <citation type="journal article" date="2021" name="Elife">
        <title>Chloroplast acquisition without the gene transfer in kleptoplastic sea slugs, Plakobranchus ocellatus.</title>
        <authorList>
            <person name="Maeda T."/>
            <person name="Takahashi S."/>
            <person name="Yoshida T."/>
            <person name="Shimamura S."/>
            <person name="Takaki Y."/>
            <person name="Nagai Y."/>
            <person name="Toyoda A."/>
            <person name="Suzuki Y."/>
            <person name="Arimoto A."/>
            <person name="Ishii H."/>
            <person name="Satoh N."/>
            <person name="Nishiyama T."/>
            <person name="Hasebe M."/>
            <person name="Maruyama T."/>
            <person name="Minagawa J."/>
            <person name="Obokata J."/>
            <person name="Shigenobu S."/>
        </authorList>
    </citation>
    <scope>NUCLEOTIDE SEQUENCE [LARGE SCALE GENOMIC DNA]</scope>
</reference>
<evidence type="ECO:0000256" key="1">
    <source>
        <dbReference type="SAM" id="MobiDB-lite"/>
    </source>
</evidence>
<organism evidence="2 3">
    <name type="scientific">Elysia marginata</name>
    <dbReference type="NCBI Taxonomy" id="1093978"/>
    <lineage>
        <taxon>Eukaryota</taxon>
        <taxon>Metazoa</taxon>
        <taxon>Spiralia</taxon>
        <taxon>Lophotrochozoa</taxon>
        <taxon>Mollusca</taxon>
        <taxon>Gastropoda</taxon>
        <taxon>Heterobranchia</taxon>
        <taxon>Euthyneura</taxon>
        <taxon>Panpulmonata</taxon>
        <taxon>Sacoglossa</taxon>
        <taxon>Placobranchoidea</taxon>
        <taxon>Plakobranchidae</taxon>
        <taxon>Elysia</taxon>
    </lineage>
</organism>
<feature type="region of interest" description="Disordered" evidence="1">
    <location>
        <begin position="15"/>
        <end position="59"/>
    </location>
</feature>
<dbReference type="Proteomes" id="UP000762676">
    <property type="component" value="Unassembled WGS sequence"/>
</dbReference>
<comment type="caution">
    <text evidence="2">The sequence shown here is derived from an EMBL/GenBank/DDBJ whole genome shotgun (WGS) entry which is preliminary data.</text>
</comment>
<evidence type="ECO:0000313" key="2">
    <source>
        <dbReference type="EMBL" id="GFS26674.1"/>
    </source>
</evidence>
<sequence length="84" mass="9794">MPDRSKKEQMEALFREVLNDRPTEEERNDHKPGSASTLKQCVHSGKSPSDIHRGSTRRKRHLTSQFRFVRFQVAFCATAFIYRG</sequence>
<proteinExistence type="predicted"/>
<keyword evidence="3" id="KW-1185">Reference proteome</keyword>
<evidence type="ECO:0000313" key="3">
    <source>
        <dbReference type="Proteomes" id="UP000762676"/>
    </source>
</evidence>
<dbReference type="EMBL" id="BMAT01014143">
    <property type="protein sequence ID" value="GFS26674.1"/>
    <property type="molecule type" value="Genomic_DNA"/>
</dbReference>
<protein>
    <submittedName>
        <fullName evidence="2">Uncharacterized protein</fullName>
    </submittedName>
</protein>
<gene>
    <name evidence="2" type="ORF">ElyMa_007061300</name>
</gene>